<dbReference type="InterPro" id="IPR005824">
    <property type="entry name" value="KOW"/>
</dbReference>
<dbReference type="InterPro" id="IPR043425">
    <property type="entry name" value="NusG-like"/>
</dbReference>
<dbReference type="HAMAP" id="MF_00948">
    <property type="entry name" value="NusG"/>
    <property type="match status" value="1"/>
</dbReference>
<dbReference type="GO" id="GO:0006354">
    <property type="term" value="P:DNA-templated transcription elongation"/>
    <property type="evidence" value="ECO:0007669"/>
    <property type="project" value="InterPro"/>
</dbReference>
<dbReference type="NCBIfam" id="TIGR00922">
    <property type="entry name" value="nusG"/>
    <property type="match status" value="1"/>
</dbReference>
<dbReference type="GO" id="GO:0006353">
    <property type="term" value="P:DNA-templated transcription termination"/>
    <property type="evidence" value="ECO:0007669"/>
    <property type="project" value="UniProtKB-KW"/>
</dbReference>
<dbReference type="Pfam" id="PF02357">
    <property type="entry name" value="NusG"/>
    <property type="match status" value="1"/>
</dbReference>
<dbReference type="PRINTS" id="PR00338">
    <property type="entry name" value="NUSGTNSCPFCT"/>
</dbReference>
<evidence type="ECO:0000256" key="1">
    <source>
        <dbReference type="ARBA" id="ARBA00022472"/>
    </source>
</evidence>
<organism evidence="7">
    <name type="scientific">marine sediment metagenome</name>
    <dbReference type="NCBI Taxonomy" id="412755"/>
    <lineage>
        <taxon>unclassified sequences</taxon>
        <taxon>metagenomes</taxon>
        <taxon>ecological metagenomes</taxon>
    </lineage>
</organism>
<evidence type="ECO:0000259" key="5">
    <source>
        <dbReference type="SMART" id="SM00738"/>
    </source>
</evidence>
<dbReference type="PANTHER" id="PTHR30265">
    <property type="entry name" value="RHO-INTERACTING TRANSCRIPTION TERMINATION FACTOR NUSG"/>
    <property type="match status" value="1"/>
</dbReference>
<dbReference type="Gene3D" id="2.30.30.30">
    <property type="match status" value="1"/>
</dbReference>
<dbReference type="EMBL" id="BART01004663">
    <property type="protein sequence ID" value="GAG55516.1"/>
    <property type="molecule type" value="Genomic_DNA"/>
</dbReference>
<dbReference type="InterPro" id="IPR036735">
    <property type="entry name" value="NGN_dom_sf"/>
</dbReference>
<accession>X1A5N9</accession>
<dbReference type="GO" id="GO:0032784">
    <property type="term" value="P:regulation of DNA-templated transcription elongation"/>
    <property type="evidence" value="ECO:0007669"/>
    <property type="project" value="InterPro"/>
</dbReference>
<keyword evidence="1" id="KW-0806">Transcription termination</keyword>
<dbReference type="CDD" id="cd06091">
    <property type="entry name" value="KOW_NusG"/>
    <property type="match status" value="1"/>
</dbReference>
<protein>
    <recommendedName>
        <fullName evidence="8">Transcription termination/antitermination protein NusG</fullName>
    </recommendedName>
</protein>
<evidence type="ECO:0000313" key="7">
    <source>
        <dbReference type="EMBL" id="GAG55516.1"/>
    </source>
</evidence>
<reference evidence="7" key="1">
    <citation type="journal article" date="2014" name="Front. Microbiol.">
        <title>High frequency of phylogenetically diverse reductive dehalogenase-homologous genes in deep subseafloor sedimentary metagenomes.</title>
        <authorList>
            <person name="Kawai M."/>
            <person name="Futagami T."/>
            <person name="Toyoda A."/>
            <person name="Takaki Y."/>
            <person name="Nishi S."/>
            <person name="Hori S."/>
            <person name="Arai W."/>
            <person name="Tsubouchi T."/>
            <person name="Morono Y."/>
            <person name="Uchiyama I."/>
            <person name="Ito T."/>
            <person name="Fujiyama A."/>
            <person name="Inagaki F."/>
            <person name="Takami H."/>
        </authorList>
    </citation>
    <scope>NUCLEOTIDE SEQUENCE</scope>
    <source>
        <strain evidence="7">Expedition CK06-06</strain>
    </source>
</reference>
<dbReference type="SMART" id="SM00739">
    <property type="entry name" value="KOW"/>
    <property type="match status" value="1"/>
</dbReference>
<keyword evidence="4" id="KW-0804">Transcription</keyword>
<dbReference type="Gene3D" id="3.30.70.940">
    <property type="entry name" value="NusG, N-terminal domain"/>
    <property type="match status" value="1"/>
</dbReference>
<dbReference type="AlphaFoldDB" id="X1A5N9"/>
<comment type="caution">
    <text evidence="7">The sequence shown here is derived from an EMBL/GenBank/DDBJ whole genome shotgun (WGS) entry which is preliminary data.</text>
</comment>
<dbReference type="InterPro" id="IPR008991">
    <property type="entry name" value="Translation_prot_SH3-like_sf"/>
</dbReference>
<keyword evidence="3" id="KW-0805">Transcription regulation</keyword>
<evidence type="ECO:0000256" key="4">
    <source>
        <dbReference type="ARBA" id="ARBA00023163"/>
    </source>
</evidence>
<proteinExistence type="inferred from homology"/>
<keyword evidence="2" id="KW-0889">Transcription antitermination</keyword>
<dbReference type="InterPro" id="IPR014722">
    <property type="entry name" value="Rib_uL2_dom2"/>
</dbReference>
<feature type="non-terminal residue" evidence="7">
    <location>
        <position position="1"/>
    </location>
</feature>
<evidence type="ECO:0000259" key="6">
    <source>
        <dbReference type="SMART" id="SM00739"/>
    </source>
</evidence>
<feature type="domain" description="KOW" evidence="6">
    <location>
        <begin position="97"/>
        <end position="124"/>
    </location>
</feature>
<dbReference type="SUPFAM" id="SSF82679">
    <property type="entry name" value="N-utilization substance G protein NusG, N-terminal domain"/>
    <property type="match status" value="1"/>
</dbReference>
<dbReference type="PANTHER" id="PTHR30265:SF2">
    <property type="entry name" value="TRANSCRIPTION TERMINATION_ANTITERMINATION PROTEIN NUSG"/>
    <property type="match status" value="1"/>
</dbReference>
<gene>
    <name evidence="7" type="ORF">S01H4_11503</name>
</gene>
<dbReference type="CDD" id="cd09891">
    <property type="entry name" value="NGN_Bact_1"/>
    <property type="match status" value="1"/>
</dbReference>
<dbReference type="SMART" id="SM00738">
    <property type="entry name" value="NGN"/>
    <property type="match status" value="1"/>
</dbReference>
<feature type="domain" description="NusG-like N-terminal" evidence="5">
    <location>
        <begin position="1"/>
        <end position="87"/>
    </location>
</feature>
<dbReference type="SUPFAM" id="SSF50104">
    <property type="entry name" value="Translation proteins SH3-like domain"/>
    <property type="match status" value="1"/>
</dbReference>
<evidence type="ECO:0000256" key="3">
    <source>
        <dbReference type="ARBA" id="ARBA00023015"/>
    </source>
</evidence>
<sequence>QRIQSMEMEDKIFEILIPEEEVLEIDDGKKVATKKRIFPGYILVKMILDDDSWYVVRNTPAVTGFVGSASKPIPLSPVEVMKIRKRIAVKKPRARTHFEIGEPIKVKSGPFANFDGTISEINIDKGKLRVLVAIFGRQTPVELNFNQVEKI</sequence>
<dbReference type="InterPro" id="IPR006645">
    <property type="entry name" value="NGN-like_dom"/>
</dbReference>
<dbReference type="GO" id="GO:0031564">
    <property type="term" value="P:transcription antitermination"/>
    <property type="evidence" value="ECO:0007669"/>
    <property type="project" value="UniProtKB-KW"/>
</dbReference>
<dbReference type="GO" id="GO:0005829">
    <property type="term" value="C:cytosol"/>
    <property type="evidence" value="ECO:0007669"/>
    <property type="project" value="UniProtKB-ARBA"/>
</dbReference>
<evidence type="ECO:0008006" key="8">
    <source>
        <dbReference type="Google" id="ProtNLM"/>
    </source>
</evidence>
<dbReference type="PROSITE" id="PS01014">
    <property type="entry name" value="NUSG"/>
    <property type="match status" value="1"/>
</dbReference>
<dbReference type="InterPro" id="IPR047050">
    <property type="entry name" value="NGN"/>
</dbReference>
<evidence type="ECO:0000256" key="2">
    <source>
        <dbReference type="ARBA" id="ARBA00022814"/>
    </source>
</evidence>
<dbReference type="InterPro" id="IPR015869">
    <property type="entry name" value="Transcrpt_antiterm_NusG_bac_CS"/>
</dbReference>
<name>X1A5N9_9ZZZZ</name>
<dbReference type="FunFam" id="2.30.30.30:FF:000002">
    <property type="entry name" value="Transcription termination/antitermination factor NusG"/>
    <property type="match status" value="1"/>
</dbReference>
<dbReference type="InterPro" id="IPR001062">
    <property type="entry name" value="Transcrpt_antiterm_NusG"/>
</dbReference>